<accession>A0A5J4RUM5</accession>
<evidence type="ECO:0000256" key="1">
    <source>
        <dbReference type="SAM" id="MobiDB-lite"/>
    </source>
</evidence>
<sequence length="53" mass="5831">MKKHLSNGSLKKSNVARGNRTSPVQTSCPAGLLAVSQQDDKNKFYKGFYDCNP</sequence>
<evidence type="ECO:0000313" key="2">
    <source>
        <dbReference type="EMBL" id="KAA6337726.1"/>
    </source>
</evidence>
<feature type="region of interest" description="Disordered" evidence="1">
    <location>
        <begin position="1"/>
        <end position="29"/>
    </location>
</feature>
<protein>
    <submittedName>
        <fullName evidence="2">Uncharacterized protein</fullName>
    </submittedName>
</protein>
<gene>
    <name evidence="2" type="ORF">EZS27_014219</name>
</gene>
<feature type="compositionally biased region" description="Polar residues" evidence="1">
    <location>
        <begin position="1"/>
        <end position="12"/>
    </location>
</feature>
<proteinExistence type="predicted"/>
<reference evidence="2" key="1">
    <citation type="submission" date="2019-03" db="EMBL/GenBank/DDBJ databases">
        <title>Single cell metagenomics reveals metabolic interactions within the superorganism composed of flagellate Streblomastix strix and complex community of Bacteroidetes bacteria on its surface.</title>
        <authorList>
            <person name="Treitli S.C."/>
            <person name="Kolisko M."/>
            <person name="Husnik F."/>
            <person name="Keeling P."/>
            <person name="Hampl V."/>
        </authorList>
    </citation>
    <scope>NUCLEOTIDE SEQUENCE</scope>
    <source>
        <strain evidence="2">STM</strain>
    </source>
</reference>
<feature type="compositionally biased region" description="Polar residues" evidence="1">
    <location>
        <begin position="19"/>
        <end position="28"/>
    </location>
</feature>
<dbReference type="AlphaFoldDB" id="A0A5J4RUM5"/>
<organism evidence="2">
    <name type="scientific">termite gut metagenome</name>
    <dbReference type="NCBI Taxonomy" id="433724"/>
    <lineage>
        <taxon>unclassified sequences</taxon>
        <taxon>metagenomes</taxon>
        <taxon>organismal metagenomes</taxon>
    </lineage>
</organism>
<dbReference type="EMBL" id="SNRY01000675">
    <property type="protein sequence ID" value="KAA6337726.1"/>
    <property type="molecule type" value="Genomic_DNA"/>
</dbReference>
<name>A0A5J4RUM5_9ZZZZ</name>
<comment type="caution">
    <text evidence="2">The sequence shown here is derived from an EMBL/GenBank/DDBJ whole genome shotgun (WGS) entry which is preliminary data.</text>
</comment>